<keyword evidence="5" id="KW-1185">Reference proteome</keyword>
<reference evidence="4 5" key="1">
    <citation type="journal article" date="2019" name="Anaerobe">
        <title>Detection of Robinsoniella peoriensis in multiple bone samples of a trauma patient.</title>
        <authorList>
            <person name="Schrottner P."/>
            <person name="Hartwich K."/>
            <person name="Bunk B."/>
            <person name="Schober I."/>
            <person name="Helbig S."/>
            <person name="Rudolph W.W."/>
            <person name="Gunzer F."/>
        </authorList>
    </citation>
    <scope>NUCLEOTIDE SEQUENCE [LARGE SCALE GENOMIC DNA]</scope>
    <source>
        <strain evidence="4 5">DSM 106044</strain>
    </source>
</reference>
<evidence type="ECO:0000259" key="2">
    <source>
        <dbReference type="Pfam" id="PF00465"/>
    </source>
</evidence>
<dbReference type="RefSeq" id="WP_027296485.1">
    <property type="nucleotide sequence ID" value="NZ_CABMJZ010000051.1"/>
</dbReference>
<dbReference type="FunFam" id="1.20.1090.10:FF:000001">
    <property type="entry name" value="Aldehyde-alcohol dehydrogenase"/>
    <property type="match status" value="1"/>
</dbReference>
<organism evidence="4 5">
    <name type="scientific">Robinsoniella peoriensis</name>
    <dbReference type="NCBI Taxonomy" id="180332"/>
    <lineage>
        <taxon>Bacteria</taxon>
        <taxon>Bacillati</taxon>
        <taxon>Bacillota</taxon>
        <taxon>Clostridia</taxon>
        <taxon>Lachnospirales</taxon>
        <taxon>Lachnospiraceae</taxon>
        <taxon>Robinsoniella</taxon>
    </lineage>
</organism>
<dbReference type="PROSITE" id="PS00913">
    <property type="entry name" value="ADH_IRON_1"/>
    <property type="match status" value="1"/>
</dbReference>
<dbReference type="InterPro" id="IPR018211">
    <property type="entry name" value="ADH_Fe_CS"/>
</dbReference>
<evidence type="ECO:0000313" key="5">
    <source>
        <dbReference type="Proteomes" id="UP000306509"/>
    </source>
</evidence>
<dbReference type="STRING" id="180332.GCA_000797495_03145"/>
<dbReference type="SUPFAM" id="SSF56796">
    <property type="entry name" value="Dehydroquinate synthase-like"/>
    <property type="match status" value="1"/>
</dbReference>
<dbReference type="GO" id="GO:0046872">
    <property type="term" value="F:metal ion binding"/>
    <property type="evidence" value="ECO:0007669"/>
    <property type="project" value="InterPro"/>
</dbReference>
<dbReference type="Pfam" id="PF25137">
    <property type="entry name" value="ADH_Fe_C"/>
    <property type="match status" value="1"/>
</dbReference>
<dbReference type="AlphaFoldDB" id="A0A4U8QBQ1"/>
<feature type="domain" description="Alcohol dehydrogenase iron-type/glycerol dehydrogenase GldA" evidence="2">
    <location>
        <begin position="9"/>
        <end position="158"/>
    </location>
</feature>
<dbReference type="InterPro" id="IPR039697">
    <property type="entry name" value="Alcohol_dehydrogenase_Fe"/>
</dbReference>
<evidence type="ECO:0000259" key="3">
    <source>
        <dbReference type="Pfam" id="PF25137"/>
    </source>
</evidence>
<evidence type="ECO:0000256" key="1">
    <source>
        <dbReference type="ARBA" id="ARBA00023002"/>
    </source>
</evidence>
<comment type="caution">
    <text evidence="4">The sequence shown here is derived from an EMBL/GenBank/DDBJ whole genome shotgun (WGS) entry which is preliminary data.</text>
</comment>
<dbReference type="EMBL" id="QGQD01000014">
    <property type="protein sequence ID" value="TLD02502.1"/>
    <property type="molecule type" value="Genomic_DNA"/>
</dbReference>
<dbReference type="PANTHER" id="PTHR11496">
    <property type="entry name" value="ALCOHOL DEHYDROGENASE"/>
    <property type="match status" value="1"/>
</dbReference>
<sequence length="376" mass="40870">MEEFKIQTAVCFGADALNCLKNLTASRIFIVTDPFMVESKMVDRITEQLKEKEYMIFSNVVPDPPLELVVEGVREVMAYKPDTVIALGGGSAIDEAKAIMHFSKQIGDLPDMEFIAVPTTSGTGSEVTSFAVITDKDKGVKYPLVDKSLLPDIAVLDPGLVKSLPPSIVADTGMDVLTHALEAYVSTKANAFTDALAEKAAVTVLKYLVKSYESPVDMEAREQMHYASCMAGLAFDMTSLGVNHAIAHNIGGKFGVAHGRTNAILLPYVIAYNAEIQDYNTKEYKTAAKKYAAIASLYGIGGVNIRSAVKNLIHQIQKMQKLMKMPVSFKECGLKPDEFHKAEEQIAEGALADGCIVTNPRVVSKKDILDILKQAL</sequence>
<dbReference type="GO" id="GO:0004022">
    <property type="term" value="F:alcohol dehydrogenase (NAD+) activity"/>
    <property type="evidence" value="ECO:0007669"/>
    <property type="project" value="TreeGrafter"/>
</dbReference>
<proteinExistence type="predicted"/>
<dbReference type="Proteomes" id="UP000306509">
    <property type="component" value="Unassembled WGS sequence"/>
</dbReference>
<protein>
    <submittedName>
        <fullName evidence="4">Aldehyde-alcohol dehydrogenase</fullName>
    </submittedName>
</protein>
<evidence type="ECO:0000313" key="4">
    <source>
        <dbReference type="EMBL" id="TLD02502.1"/>
    </source>
</evidence>
<dbReference type="Pfam" id="PF00465">
    <property type="entry name" value="Fe-ADH"/>
    <property type="match status" value="1"/>
</dbReference>
<gene>
    <name evidence="4" type="primary">adhE_2</name>
    <name evidence="4" type="ORF">DSM106044_00632</name>
</gene>
<dbReference type="FunFam" id="3.40.50.1970:FF:000003">
    <property type="entry name" value="Alcohol dehydrogenase, iron-containing"/>
    <property type="match status" value="1"/>
</dbReference>
<dbReference type="Gene3D" id="3.40.50.1970">
    <property type="match status" value="1"/>
</dbReference>
<name>A0A4U8QBQ1_9FIRM</name>
<dbReference type="InterPro" id="IPR056798">
    <property type="entry name" value="ADH_Fe_C"/>
</dbReference>
<accession>A0A4U8QBQ1</accession>
<dbReference type="Gene3D" id="1.20.1090.10">
    <property type="entry name" value="Dehydroquinate synthase-like - alpha domain"/>
    <property type="match status" value="1"/>
</dbReference>
<dbReference type="OrthoDB" id="9804734at2"/>
<dbReference type="PANTHER" id="PTHR11496:SF83">
    <property type="entry name" value="HYDROXYACID-OXOACID TRANSHYDROGENASE, MITOCHONDRIAL"/>
    <property type="match status" value="1"/>
</dbReference>
<keyword evidence="1" id="KW-0560">Oxidoreductase</keyword>
<feature type="domain" description="Fe-containing alcohol dehydrogenase-like C-terminal" evidence="3">
    <location>
        <begin position="170"/>
        <end position="376"/>
    </location>
</feature>
<dbReference type="CDD" id="cd08180">
    <property type="entry name" value="PDD"/>
    <property type="match status" value="1"/>
</dbReference>
<dbReference type="InterPro" id="IPR001670">
    <property type="entry name" value="ADH_Fe/GldA"/>
</dbReference>